<evidence type="ECO:0000313" key="1">
    <source>
        <dbReference type="EMBL" id="EIM64161.1"/>
    </source>
</evidence>
<evidence type="ECO:0000313" key="2">
    <source>
        <dbReference type="Proteomes" id="UP000005778"/>
    </source>
</evidence>
<keyword evidence="2" id="KW-1185">Reference proteome</keyword>
<accession>I5B3U8</accession>
<name>I5B3U8_9BACT</name>
<dbReference type="AlphaFoldDB" id="I5B3U8"/>
<protein>
    <submittedName>
        <fullName evidence="1">Uncharacterized protein</fullName>
    </submittedName>
</protein>
<dbReference type="EMBL" id="CM001488">
    <property type="protein sequence ID" value="EIM64161.1"/>
    <property type="molecule type" value="Genomic_DNA"/>
</dbReference>
<reference evidence="1 2" key="1">
    <citation type="submission" date="2011-09" db="EMBL/GenBank/DDBJ databases">
        <authorList>
            <consortium name="US DOE Joint Genome Institute (JGI-PGF)"/>
            <person name="Lucas S."/>
            <person name="Han J."/>
            <person name="Lapidus A."/>
            <person name="Cheng J.-F."/>
            <person name="Goodwin L."/>
            <person name="Pitluck S."/>
            <person name="Peters L."/>
            <person name="Land M.L."/>
            <person name="Hauser L."/>
            <person name="Orellana R."/>
            <person name="Lovley D."/>
            <person name="Woyke T.J."/>
        </authorList>
    </citation>
    <scope>NUCLEOTIDE SEQUENCE [LARGE SCALE GENOMIC DNA]</scope>
    <source>
        <strain evidence="1 2">2ac9</strain>
    </source>
</reference>
<dbReference type="HOGENOM" id="CLU_2081009_0_0_7"/>
<gene>
    <name evidence="1" type="ORF">DespoDRAFT_02288</name>
</gene>
<proteinExistence type="predicted"/>
<reference evidence="1 2" key="2">
    <citation type="submission" date="2012-02" db="EMBL/GenBank/DDBJ databases">
        <title>Improved High-Quality Draft sequence of Desulfobacter postgatei 2ac9.</title>
        <authorList>
            <consortium name="US DOE Joint Genome Institute"/>
            <person name="Lucas S."/>
            <person name="Han J."/>
            <person name="Lapidus A."/>
            <person name="Cheng J.-F."/>
            <person name="Goodwin L."/>
            <person name="Pitluck S."/>
            <person name="Peters L."/>
            <person name="Ovchinnikova G."/>
            <person name="Held B."/>
            <person name="Detter J.C."/>
            <person name="Han C."/>
            <person name="Tapia R."/>
            <person name="Land M."/>
            <person name="Hauser L."/>
            <person name="Kyrpides N."/>
            <person name="Ivanova N."/>
            <person name="Pagani I."/>
            <person name="Orellana R."/>
            <person name="Lovley D."/>
            <person name="Woyke T."/>
        </authorList>
    </citation>
    <scope>NUCLEOTIDE SEQUENCE [LARGE SCALE GENOMIC DNA]</scope>
    <source>
        <strain evidence="1 2">2ac9</strain>
    </source>
</reference>
<sequence length="117" mass="13210">MIIYYTRFTDNCNPIFLTADVNCSTPTQPVSKSLQALSTIVPNVPNNDHLLTDTANNERCQLFLTADKTIDYSAKHTANDRGHPEQPKLCNRPIAYEERNTSAARRIYGSICYRDAN</sequence>
<organism evidence="1 2">
    <name type="scientific">Desulfobacter postgatei 2ac9</name>
    <dbReference type="NCBI Taxonomy" id="879212"/>
    <lineage>
        <taxon>Bacteria</taxon>
        <taxon>Pseudomonadati</taxon>
        <taxon>Thermodesulfobacteriota</taxon>
        <taxon>Desulfobacteria</taxon>
        <taxon>Desulfobacterales</taxon>
        <taxon>Desulfobacteraceae</taxon>
        <taxon>Desulfobacter</taxon>
    </lineage>
</organism>
<dbReference type="Proteomes" id="UP000005778">
    <property type="component" value="Chromosome"/>
</dbReference>